<gene>
    <name evidence="3" type="ORF">GGP61_001261</name>
</gene>
<reference evidence="3" key="1">
    <citation type="submission" date="2022-08" db="EMBL/GenBank/DDBJ databases">
        <title>Genomic Encyclopedia of Type Strains, Phase V (KMG-V): Genome sequencing to study the core and pangenomes of soil and plant-associated prokaryotes.</title>
        <authorList>
            <person name="Whitman W."/>
        </authorList>
    </citation>
    <scope>NUCLEOTIDE SEQUENCE</scope>
    <source>
        <strain evidence="3">SP3049</strain>
    </source>
</reference>
<proteinExistence type="predicted"/>
<keyword evidence="2" id="KW-1133">Transmembrane helix</keyword>
<feature type="transmembrane region" description="Helical" evidence="2">
    <location>
        <begin position="6"/>
        <end position="24"/>
    </location>
</feature>
<sequence>MGSGGAPLRWVALVLGIVLFGVLMRSVLYPYPNQSYAEIAHGDHTHYVPKDRNETVPISSFPTREPGPNEQITPDGDIISEK</sequence>
<protein>
    <submittedName>
        <fullName evidence="3">Uncharacterized protein</fullName>
    </submittedName>
</protein>
<comment type="caution">
    <text evidence="3">The sequence shown here is derived from an EMBL/GenBank/DDBJ whole genome shotgun (WGS) entry which is preliminary data.</text>
</comment>
<evidence type="ECO:0000313" key="3">
    <source>
        <dbReference type="EMBL" id="MCS3709657.1"/>
    </source>
</evidence>
<dbReference type="EMBL" id="JANUAE010000004">
    <property type="protein sequence ID" value="MCS3709657.1"/>
    <property type="molecule type" value="Genomic_DNA"/>
</dbReference>
<evidence type="ECO:0000256" key="1">
    <source>
        <dbReference type="SAM" id="MobiDB-lite"/>
    </source>
</evidence>
<organism evidence="3 4">
    <name type="scientific">Salinibacter ruber</name>
    <dbReference type="NCBI Taxonomy" id="146919"/>
    <lineage>
        <taxon>Bacteria</taxon>
        <taxon>Pseudomonadati</taxon>
        <taxon>Rhodothermota</taxon>
        <taxon>Rhodothermia</taxon>
        <taxon>Rhodothermales</taxon>
        <taxon>Salinibacteraceae</taxon>
        <taxon>Salinibacter</taxon>
    </lineage>
</organism>
<name>A0A9X2QIX4_9BACT</name>
<feature type="region of interest" description="Disordered" evidence="1">
    <location>
        <begin position="47"/>
        <end position="82"/>
    </location>
</feature>
<keyword evidence="2" id="KW-0812">Transmembrane</keyword>
<dbReference type="Proteomes" id="UP001155057">
    <property type="component" value="Unassembled WGS sequence"/>
</dbReference>
<accession>A0A9X2QIX4</accession>
<evidence type="ECO:0000256" key="2">
    <source>
        <dbReference type="SAM" id="Phobius"/>
    </source>
</evidence>
<keyword evidence="2" id="KW-0472">Membrane</keyword>
<dbReference type="AlphaFoldDB" id="A0A9X2QIX4"/>
<evidence type="ECO:0000313" key="4">
    <source>
        <dbReference type="Proteomes" id="UP001155057"/>
    </source>
</evidence>
<dbReference type="RefSeq" id="WP_118827280.1">
    <property type="nucleotide sequence ID" value="NZ_CP030369.1"/>
</dbReference>